<feature type="region of interest" description="Disordered" evidence="6">
    <location>
        <begin position="480"/>
        <end position="499"/>
    </location>
</feature>
<keyword evidence="10" id="KW-1185">Reference proteome</keyword>
<evidence type="ECO:0000256" key="2">
    <source>
        <dbReference type="ARBA" id="ARBA00012417"/>
    </source>
</evidence>
<dbReference type="InterPro" id="IPR017961">
    <property type="entry name" value="DNA_pol_Y-fam_little_finger"/>
</dbReference>
<dbReference type="EC" id="2.7.7.7" evidence="2"/>
<dbReference type="RefSeq" id="WP_200342016.1">
    <property type="nucleotide sequence ID" value="NZ_NRRL01000057.1"/>
</dbReference>
<dbReference type="PANTHER" id="PTHR35369:SF2">
    <property type="entry name" value="BLR3025 PROTEIN"/>
    <property type="match status" value="1"/>
</dbReference>
<protein>
    <recommendedName>
        <fullName evidence="2">DNA-directed DNA polymerase</fullName>
        <ecNumber evidence="2">2.7.7.7</ecNumber>
    </recommendedName>
</protein>
<dbReference type="CDD" id="cd03468">
    <property type="entry name" value="PolY_like"/>
    <property type="match status" value="1"/>
</dbReference>
<sequence length="527" mass="55607">MRRVISLWLPRFATDRRRTSAPAASRASGAPAEATQAVRPLALVSGADGRQALTAVDARAAAAGIGPGVPLAEARAQVPELDIQPADPDGDAAALRRLAAWCGRYSPWTAPDPHGGEGGGAGVWIDATGCAHLFGGEAAMLSDLCHRLARLGLSARAAMADTPGAAWALARFATDASLTTLVAPEGALRGYLSPLPPAALRLDAADCELLHRLGLRRIGEVLNVPPAALAPRVGRQVARRLDQALGRVAEPIDPLTPVPPLRVRRAFAEPIGTRDDIAGAIEALIAGLCRRLEEVGQGARRLELTLYRVDGSLQPVQLGTSRASREADHLKRLFAERLDDLDAGFGVEVMTLAALGAERLAAGQLALGRKHAGTGQRGAGELAGLIDRLEARLGGGSVTRPRPRGSHLPERAVAAGPAFAGSKRQAWPATGPRPLRLVEPPQPLDATSAVPATAEPSGSPPAQIRLGGLTHRVTGAHGPERLSPEWWRPDSPEGQGGRDYYRLETAEGRRYWVFRSGNRWYLHGLFA</sequence>
<keyword evidence="3" id="KW-0227">DNA damage</keyword>
<evidence type="ECO:0000313" key="10">
    <source>
        <dbReference type="Proteomes" id="UP001296873"/>
    </source>
</evidence>
<dbReference type="PANTHER" id="PTHR35369">
    <property type="entry name" value="BLR3025 PROTEIN-RELATED"/>
    <property type="match status" value="1"/>
</dbReference>
<feature type="domain" description="DNA polymerase Y-family little finger" evidence="8">
    <location>
        <begin position="264"/>
        <end position="361"/>
    </location>
</feature>
<feature type="domain" description="UmuC" evidence="7">
    <location>
        <begin position="39"/>
        <end position="169"/>
    </location>
</feature>
<accession>A0ABS1DGS4</accession>
<organism evidence="9 10">
    <name type="scientific">Rhodovibrio sodomensis</name>
    <dbReference type="NCBI Taxonomy" id="1088"/>
    <lineage>
        <taxon>Bacteria</taxon>
        <taxon>Pseudomonadati</taxon>
        <taxon>Pseudomonadota</taxon>
        <taxon>Alphaproteobacteria</taxon>
        <taxon>Rhodospirillales</taxon>
        <taxon>Rhodovibrionaceae</taxon>
        <taxon>Rhodovibrio</taxon>
    </lineage>
</organism>
<evidence type="ECO:0000259" key="7">
    <source>
        <dbReference type="Pfam" id="PF00817"/>
    </source>
</evidence>
<comment type="caution">
    <text evidence="9">The sequence shown here is derived from an EMBL/GenBank/DDBJ whole genome shotgun (WGS) entry which is preliminary data.</text>
</comment>
<proteinExistence type="predicted"/>
<evidence type="ECO:0000256" key="6">
    <source>
        <dbReference type="SAM" id="MobiDB-lite"/>
    </source>
</evidence>
<dbReference type="InterPro" id="IPR001126">
    <property type="entry name" value="UmuC"/>
</dbReference>
<comment type="function">
    <text evidence="4">Poorly processive, error-prone DNA polymerase involved in untargeted mutagenesis. Copies undamaged DNA at stalled replication forks, which arise in vivo from mismatched or misaligned primer ends. These misaligned primers can be extended by PolIV. Exhibits no 3'-5' exonuclease (proofreading) activity. May be involved in translesional synthesis, in conjunction with the beta clamp from PolIII.</text>
</comment>
<evidence type="ECO:0000313" key="9">
    <source>
        <dbReference type="EMBL" id="MBK1669676.1"/>
    </source>
</evidence>
<name>A0ABS1DGS4_9PROT</name>
<gene>
    <name evidence="9" type="ORF">CKO28_16680</name>
</gene>
<dbReference type="EMBL" id="NRRL01000057">
    <property type="protein sequence ID" value="MBK1669676.1"/>
    <property type="molecule type" value="Genomic_DNA"/>
</dbReference>
<reference evidence="9 10" key="1">
    <citation type="journal article" date="2020" name="Microorganisms">
        <title>Osmotic Adaptation and Compatible Solute Biosynthesis of Phototrophic Bacteria as Revealed from Genome Analyses.</title>
        <authorList>
            <person name="Imhoff J.F."/>
            <person name="Rahn T."/>
            <person name="Kunzel S."/>
            <person name="Keller A."/>
            <person name="Neulinger S.C."/>
        </authorList>
    </citation>
    <scope>NUCLEOTIDE SEQUENCE [LARGE SCALE GENOMIC DNA]</scope>
    <source>
        <strain evidence="9 10">DSM 9895</strain>
    </source>
</reference>
<dbReference type="InterPro" id="IPR050356">
    <property type="entry name" value="SulA_CellDiv_inhibitor"/>
</dbReference>
<feature type="compositionally biased region" description="Basic and acidic residues" evidence="6">
    <location>
        <begin position="480"/>
        <end position="491"/>
    </location>
</feature>
<dbReference type="Proteomes" id="UP001296873">
    <property type="component" value="Unassembled WGS sequence"/>
</dbReference>
<evidence type="ECO:0000256" key="4">
    <source>
        <dbReference type="ARBA" id="ARBA00025589"/>
    </source>
</evidence>
<comment type="subunit">
    <text evidence="1">Monomer.</text>
</comment>
<feature type="region of interest" description="Disordered" evidence="6">
    <location>
        <begin position="417"/>
        <end position="466"/>
    </location>
</feature>
<evidence type="ECO:0000256" key="5">
    <source>
        <dbReference type="ARBA" id="ARBA00049244"/>
    </source>
</evidence>
<evidence type="ECO:0000256" key="1">
    <source>
        <dbReference type="ARBA" id="ARBA00011245"/>
    </source>
</evidence>
<comment type="catalytic activity">
    <reaction evidence="5">
        <text>DNA(n) + a 2'-deoxyribonucleoside 5'-triphosphate = DNA(n+1) + diphosphate</text>
        <dbReference type="Rhea" id="RHEA:22508"/>
        <dbReference type="Rhea" id="RHEA-COMP:17339"/>
        <dbReference type="Rhea" id="RHEA-COMP:17340"/>
        <dbReference type="ChEBI" id="CHEBI:33019"/>
        <dbReference type="ChEBI" id="CHEBI:61560"/>
        <dbReference type="ChEBI" id="CHEBI:173112"/>
        <dbReference type="EC" id="2.7.7.7"/>
    </reaction>
</comment>
<dbReference type="InterPro" id="IPR043502">
    <property type="entry name" value="DNA/RNA_pol_sf"/>
</dbReference>
<evidence type="ECO:0000259" key="8">
    <source>
        <dbReference type="Pfam" id="PF11799"/>
    </source>
</evidence>
<dbReference type="SUPFAM" id="SSF56672">
    <property type="entry name" value="DNA/RNA polymerases"/>
    <property type="match status" value="1"/>
</dbReference>
<dbReference type="Pfam" id="PF11799">
    <property type="entry name" value="IMS_C"/>
    <property type="match status" value="1"/>
</dbReference>
<evidence type="ECO:0000256" key="3">
    <source>
        <dbReference type="ARBA" id="ARBA00022763"/>
    </source>
</evidence>
<dbReference type="Pfam" id="PF00817">
    <property type="entry name" value="IMS"/>
    <property type="match status" value="1"/>
</dbReference>